<evidence type="ECO:0000313" key="15">
    <source>
        <dbReference type="EMBL" id="MBP2435643.1"/>
    </source>
</evidence>
<keyword evidence="5" id="KW-0677">Repeat</keyword>
<comment type="subcellular location">
    <subcellularLocation>
        <location evidence="1">Cell membrane</location>
        <topology evidence="1">Multi-pass membrane protein</topology>
    </subcellularLocation>
</comment>
<dbReference type="EMBL" id="JAGIOL010000001">
    <property type="protein sequence ID" value="MBP2435643.1"/>
    <property type="molecule type" value="Genomic_DNA"/>
</dbReference>
<accession>A0ABS4ZEC5</accession>
<dbReference type="SMART" id="SM00116">
    <property type="entry name" value="CBS"/>
    <property type="match status" value="2"/>
</dbReference>
<feature type="domain" description="CBS" evidence="13">
    <location>
        <begin position="270"/>
        <end position="327"/>
    </location>
</feature>
<comment type="similarity">
    <text evidence="2">Belongs to the UPF0053 family.</text>
</comment>
<keyword evidence="16" id="KW-1185">Reference proteome</keyword>
<name>A0ABS4ZEC5_9MICO</name>
<feature type="region of interest" description="Disordered" evidence="11">
    <location>
        <begin position="440"/>
        <end position="472"/>
    </location>
</feature>
<dbReference type="Gene3D" id="3.30.465.10">
    <property type="match status" value="1"/>
</dbReference>
<dbReference type="InterPro" id="IPR005170">
    <property type="entry name" value="Transptr-assoc_dom"/>
</dbReference>
<keyword evidence="7 9" id="KW-0129">CBS domain</keyword>
<dbReference type="InterPro" id="IPR044751">
    <property type="entry name" value="Ion_transp-like_CBS"/>
</dbReference>
<evidence type="ECO:0000256" key="6">
    <source>
        <dbReference type="ARBA" id="ARBA00022989"/>
    </source>
</evidence>
<evidence type="ECO:0000256" key="11">
    <source>
        <dbReference type="SAM" id="MobiDB-lite"/>
    </source>
</evidence>
<dbReference type="Pfam" id="PF00571">
    <property type="entry name" value="CBS"/>
    <property type="match status" value="2"/>
</dbReference>
<dbReference type="Pfam" id="PF03471">
    <property type="entry name" value="CorC_HlyC"/>
    <property type="match status" value="1"/>
</dbReference>
<dbReference type="SUPFAM" id="SSF54631">
    <property type="entry name" value="CBS-domain pair"/>
    <property type="match status" value="1"/>
</dbReference>
<feature type="transmembrane region" description="Helical" evidence="12">
    <location>
        <begin position="64"/>
        <end position="85"/>
    </location>
</feature>
<keyword evidence="6 10" id="KW-1133">Transmembrane helix</keyword>
<keyword evidence="4 10" id="KW-0812">Transmembrane</keyword>
<evidence type="ECO:0000313" key="16">
    <source>
        <dbReference type="Proteomes" id="UP001519362"/>
    </source>
</evidence>
<evidence type="ECO:0000256" key="8">
    <source>
        <dbReference type="ARBA" id="ARBA00023136"/>
    </source>
</evidence>
<evidence type="ECO:0000256" key="5">
    <source>
        <dbReference type="ARBA" id="ARBA00022737"/>
    </source>
</evidence>
<evidence type="ECO:0000256" key="4">
    <source>
        <dbReference type="ARBA" id="ARBA00022692"/>
    </source>
</evidence>
<evidence type="ECO:0000256" key="1">
    <source>
        <dbReference type="ARBA" id="ARBA00004651"/>
    </source>
</evidence>
<dbReference type="SMART" id="SM01091">
    <property type="entry name" value="CorC_HlyC"/>
    <property type="match status" value="1"/>
</dbReference>
<feature type="transmembrane region" description="Helical" evidence="12">
    <location>
        <begin position="92"/>
        <end position="112"/>
    </location>
</feature>
<dbReference type="PROSITE" id="PS51846">
    <property type="entry name" value="CNNM"/>
    <property type="match status" value="1"/>
</dbReference>
<evidence type="ECO:0000256" key="10">
    <source>
        <dbReference type="PROSITE-ProRule" id="PRU01193"/>
    </source>
</evidence>
<reference evidence="15 16" key="1">
    <citation type="submission" date="2021-03" db="EMBL/GenBank/DDBJ databases">
        <title>Sequencing the genomes of 1000 actinobacteria strains.</title>
        <authorList>
            <person name="Klenk H.-P."/>
        </authorList>
    </citation>
    <scope>NUCLEOTIDE SEQUENCE [LARGE SCALE GENOMIC DNA]</scope>
    <source>
        <strain evidence="15 16">DSM 24221</strain>
    </source>
</reference>
<dbReference type="PANTHER" id="PTHR22777:SF32">
    <property type="entry name" value="UPF0053 INNER MEMBRANE PROTEIN YFJD"/>
    <property type="match status" value="1"/>
</dbReference>
<keyword evidence="8 10" id="KW-0472">Membrane</keyword>
<feature type="domain" description="CBS" evidence="13">
    <location>
        <begin position="202"/>
        <end position="261"/>
    </location>
</feature>
<dbReference type="InterPro" id="IPR046342">
    <property type="entry name" value="CBS_dom_sf"/>
</dbReference>
<dbReference type="InterPro" id="IPR002550">
    <property type="entry name" value="CNNM"/>
</dbReference>
<dbReference type="InterPro" id="IPR000644">
    <property type="entry name" value="CBS_dom"/>
</dbReference>
<dbReference type="SUPFAM" id="SSF56176">
    <property type="entry name" value="FAD-binding/transporter-associated domain-like"/>
    <property type="match status" value="1"/>
</dbReference>
<evidence type="ECO:0000256" key="7">
    <source>
        <dbReference type="ARBA" id="ARBA00023122"/>
    </source>
</evidence>
<sequence>MIEALLVAGALVLVGVAGFMTALDSALAVTSTNDLEDLALAGKNSRSLARLAADRDAHDNAITFLRVLCDVAAVVLTSVAFSMMFESAPWGALTTVIVMAIVIYVVVASAPTSVGRRYARPLLTLGAPAIRFARMLFFPIAQPLAVASARVIPGARRRSFESEEQLLSIVDEAAQNSLIEDDDRELIHSVFDFTDQIVRAVMVPRTDMVTVDATASNDEAMEAFLTSGLSRLPVVDGEVDNVVGVLYLKDLVQHAYREAPGWRTSLVRAFVRQAVFVPEQMRAETLLQQMKADQVHVCLVVDEYGGIAGLVTLEDLIEELVGEIEDEYDPRSTEIVELPDGRYRVSASLALDEVGDLFGLDLEDDDVDSIGGLMAKRLGRMPQPGEQVQVHGLLLTGGASRGRGRGLATLFVDRTEALRYVEEARTAAIRVSSTTGEIGVHTGAVSTADGEQDSTSRRKKTSKKNKKGGRDE</sequence>
<gene>
    <name evidence="15" type="ORF">JOF34_000229</name>
</gene>
<evidence type="ECO:0000259" key="13">
    <source>
        <dbReference type="PROSITE" id="PS51371"/>
    </source>
</evidence>
<evidence type="ECO:0000256" key="9">
    <source>
        <dbReference type="PROSITE-ProRule" id="PRU00703"/>
    </source>
</evidence>
<dbReference type="RefSeq" id="WP_165132300.1">
    <property type="nucleotide sequence ID" value="NZ_CP049253.1"/>
</dbReference>
<dbReference type="Gene3D" id="3.10.580.10">
    <property type="entry name" value="CBS-domain"/>
    <property type="match status" value="1"/>
</dbReference>
<dbReference type="InterPro" id="IPR036318">
    <property type="entry name" value="FAD-bd_PCMH-like_sf"/>
</dbReference>
<dbReference type="InterPro" id="IPR016169">
    <property type="entry name" value="FAD-bd_PCMH_sub2"/>
</dbReference>
<keyword evidence="3" id="KW-1003">Cell membrane</keyword>
<evidence type="ECO:0000256" key="3">
    <source>
        <dbReference type="ARBA" id="ARBA00022475"/>
    </source>
</evidence>
<dbReference type="Pfam" id="PF01595">
    <property type="entry name" value="CNNM"/>
    <property type="match status" value="1"/>
</dbReference>
<proteinExistence type="inferred from homology"/>
<evidence type="ECO:0000259" key="14">
    <source>
        <dbReference type="PROSITE" id="PS51846"/>
    </source>
</evidence>
<feature type="compositionally biased region" description="Basic residues" evidence="11">
    <location>
        <begin position="457"/>
        <end position="472"/>
    </location>
</feature>
<protein>
    <submittedName>
        <fullName evidence="15">CBS domain containing-hemolysin-like protein</fullName>
    </submittedName>
</protein>
<comment type="caution">
    <text evidence="15">The sequence shown here is derived from an EMBL/GenBank/DDBJ whole genome shotgun (WGS) entry which is preliminary data.</text>
</comment>
<evidence type="ECO:0000256" key="2">
    <source>
        <dbReference type="ARBA" id="ARBA00006337"/>
    </source>
</evidence>
<dbReference type="CDD" id="cd04590">
    <property type="entry name" value="CBS_pair_CorC_HlyC_assoc"/>
    <property type="match status" value="1"/>
</dbReference>
<feature type="domain" description="CNNM transmembrane" evidence="14">
    <location>
        <begin position="1"/>
        <end position="183"/>
    </location>
</feature>
<evidence type="ECO:0000256" key="12">
    <source>
        <dbReference type="SAM" id="Phobius"/>
    </source>
</evidence>
<dbReference type="PANTHER" id="PTHR22777">
    <property type="entry name" value="HEMOLYSIN-RELATED"/>
    <property type="match status" value="1"/>
</dbReference>
<organism evidence="15 16">
    <name type="scientific">Microbacterium amylolyticum</name>
    <dbReference type="NCBI Taxonomy" id="936337"/>
    <lineage>
        <taxon>Bacteria</taxon>
        <taxon>Bacillati</taxon>
        <taxon>Actinomycetota</taxon>
        <taxon>Actinomycetes</taxon>
        <taxon>Micrococcales</taxon>
        <taxon>Microbacteriaceae</taxon>
        <taxon>Microbacterium</taxon>
    </lineage>
</organism>
<dbReference type="Proteomes" id="UP001519362">
    <property type="component" value="Unassembled WGS sequence"/>
</dbReference>
<dbReference type="PROSITE" id="PS51371">
    <property type="entry name" value="CBS"/>
    <property type="match status" value="2"/>
</dbReference>